<organism evidence="10 11">
    <name type="scientific">Castanea mollissima</name>
    <name type="common">Chinese chestnut</name>
    <dbReference type="NCBI Taxonomy" id="60419"/>
    <lineage>
        <taxon>Eukaryota</taxon>
        <taxon>Viridiplantae</taxon>
        <taxon>Streptophyta</taxon>
        <taxon>Embryophyta</taxon>
        <taxon>Tracheophyta</taxon>
        <taxon>Spermatophyta</taxon>
        <taxon>Magnoliopsida</taxon>
        <taxon>eudicotyledons</taxon>
        <taxon>Gunneridae</taxon>
        <taxon>Pentapetalae</taxon>
        <taxon>rosids</taxon>
        <taxon>fabids</taxon>
        <taxon>Fagales</taxon>
        <taxon>Fagaceae</taxon>
        <taxon>Castanea</taxon>
    </lineage>
</organism>
<evidence type="ECO:0000256" key="5">
    <source>
        <dbReference type="ARBA" id="ARBA00022840"/>
    </source>
</evidence>
<keyword evidence="5" id="KW-0067">ATP-binding</keyword>
<dbReference type="GO" id="GO:0005743">
    <property type="term" value="C:mitochondrial inner membrane"/>
    <property type="evidence" value="ECO:0007669"/>
    <property type="project" value="TreeGrafter"/>
</dbReference>
<dbReference type="PROSITE" id="PS50929">
    <property type="entry name" value="ABC_TM1F"/>
    <property type="match status" value="1"/>
</dbReference>
<evidence type="ECO:0000256" key="3">
    <source>
        <dbReference type="ARBA" id="ARBA00022692"/>
    </source>
</evidence>
<evidence type="ECO:0000313" key="10">
    <source>
        <dbReference type="EMBL" id="KAF3975607.1"/>
    </source>
</evidence>
<evidence type="ECO:0000256" key="2">
    <source>
        <dbReference type="ARBA" id="ARBA00022448"/>
    </source>
</evidence>
<feature type="transmembrane region" description="Helical" evidence="8">
    <location>
        <begin position="227"/>
        <end position="249"/>
    </location>
</feature>
<dbReference type="InterPro" id="IPR036640">
    <property type="entry name" value="ABC1_TM_sf"/>
</dbReference>
<dbReference type="Gene3D" id="1.20.1560.10">
    <property type="entry name" value="ABC transporter type 1, transmembrane domain"/>
    <property type="match status" value="1"/>
</dbReference>
<dbReference type="AlphaFoldDB" id="A0A8J4RLA3"/>
<dbReference type="InterPro" id="IPR011527">
    <property type="entry name" value="ABC1_TM_dom"/>
</dbReference>
<dbReference type="GO" id="GO:0015421">
    <property type="term" value="F:ABC-type oligopeptide transporter activity"/>
    <property type="evidence" value="ECO:0007669"/>
    <property type="project" value="TreeGrafter"/>
</dbReference>
<keyword evidence="11" id="KW-1185">Reference proteome</keyword>
<evidence type="ECO:0000259" key="9">
    <source>
        <dbReference type="PROSITE" id="PS50929"/>
    </source>
</evidence>
<dbReference type="Proteomes" id="UP000737018">
    <property type="component" value="Unassembled WGS sequence"/>
</dbReference>
<evidence type="ECO:0000313" key="11">
    <source>
        <dbReference type="Proteomes" id="UP000737018"/>
    </source>
</evidence>
<dbReference type="InterPro" id="IPR039421">
    <property type="entry name" value="Type_1_exporter"/>
</dbReference>
<dbReference type="SUPFAM" id="SSF52540">
    <property type="entry name" value="P-loop containing nucleoside triphosphate hydrolases"/>
    <property type="match status" value="1"/>
</dbReference>
<dbReference type="OrthoDB" id="6500128at2759"/>
<name>A0A8J4RLA3_9ROSI</name>
<keyword evidence="4" id="KW-0547">Nucleotide-binding</keyword>
<accession>A0A8J4RLA3</accession>
<evidence type="ECO:0000256" key="8">
    <source>
        <dbReference type="SAM" id="Phobius"/>
    </source>
</evidence>
<evidence type="ECO:0000256" key="7">
    <source>
        <dbReference type="ARBA" id="ARBA00023136"/>
    </source>
</evidence>
<keyword evidence="6 8" id="KW-1133">Transmembrane helix</keyword>
<feature type="transmembrane region" description="Helical" evidence="8">
    <location>
        <begin position="255"/>
        <end position="281"/>
    </location>
</feature>
<dbReference type="GO" id="GO:0005524">
    <property type="term" value="F:ATP binding"/>
    <property type="evidence" value="ECO:0007669"/>
    <property type="project" value="UniProtKB-KW"/>
</dbReference>
<dbReference type="InterPro" id="IPR027417">
    <property type="entry name" value="P-loop_NTPase"/>
</dbReference>
<sequence>MVLRHLVVDLHIALFLLQPKFGGKIIDIVSGDIKTPEQKAEAYDAVKNTIVEIFLIIIVGAISAALQTWFFSSASERVVAQLRKNLFSHLVHQEIAFFDITRTGELLSRLSEDTQIIKSAATTSLFEALRSLATAFIGLSFMFATSWKLTLFVLAVVPALSVAVRKFGLTELSSKTQAAAPEASSIAEESFGAIRIVRSFAQEGYEITCYSEKVDETFKLRLQQAKVSGLFIGGLNAASSLSVIIGVIFGANMTIAGSLTTGALTSFILYSFTVGSAVYGLSGRYTVVVKAVGASNGDQDSELELDDVWFAYPSRPNHMILKGVTLKLQPGSKVALVGPSGGGKISIVSQEPVLFNCSIEENIAYGFDGKVNSIDLENVAKMANAHEFISKFPDKYQTVVGECGVRLSGGCYGFFDEGKDCFVIAHRLSTVKSANIVAVVSDGQIVESGTHDELIANDGVYTALVRRQLQGTKTEI</sequence>
<dbReference type="Gene3D" id="3.40.50.300">
    <property type="entry name" value="P-loop containing nucleotide triphosphate hydrolases"/>
    <property type="match status" value="3"/>
</dbReference>
<dbReference type="PANTHER" id="PTHR43394:SF1">
    <property type="entry name" value="ATP-BINDING CASSETTE SUB-FAMILY B MEMBER 10, MITOCHONDRIAL"/>
    <property type="match status" value="1"/>
</dbReference>
<keyword evidence="7 8" id="KW-0472">Membrane</keyword>
<dbReference type="GO" id="GO:0090374">
    <property type="term" value="P:oligopeptide export from mitochondrion"/>
    <property type="evidence" value="ECO:0007669"/>
    <property type="project" value="TreeGrafter"/>
</dbReference>
<proteinExistence type="predicted"/>
<protein>
    <recommendedName>
        <fullName evidence="9">ABC transmembrane type-1 domain-containing protein</fullName>
    </recommendedName>
</protein>
<dbReference type="FunFam" id="1.20.1560.10:FF:000058">
    <property type="entry name" value="ABC transporter B family member 25"/>
    <property type="match status" value="1"/>
</dbReference>
<evidence type="ECO:0000256" key="6">
    <source>
        <dbReference type="ARBA" id="ARBA00022989"/>
    </source>
</evidence>
<feature type="domain" description="ABC transmembrane type-1" evidence="9">
    <location>
        <begin position="10"/>
        <end position="290"/>
    </location>
</feature>
<dbReference type="SUPFAM" id="SSF90123">
    <property type="entry name" value="ABC transporter transmembrane region"/>
    <property type="match status" value="1"/>
</dbReference>
<dbReference type="EMBL" id="JRKL02000068">
    <property type="protein sequence ID" value="KAF3975607.1"/>
    <property type="molecule type" value="Genomic_DNA"/>
</dbReference>
<evidence type="ECO:0000256" key="4">
    <source>
        <dbReference type="ARBA" id="ARBA00022741"/>
    </source>
</evidence>
<keyword evidence="3 8" id="KW-0812">Transmembrane</keyword>
<reference evidence="10" key="1">
    <citation type="submission" date="2020-03" db="EMBL/GenBank/DDBJ databases">
        <title>Castanea mollissima Vanexum genome sequencing.</title>
        <authorList>
            <person name="Staton M."/>
        </authorList>
    </citation>
    <scope>NUCLEOTIDE SEQUENCE</scope>
    <source>
        <tissue evidence="10">Leaf</tissue>
    </source>
</reference>
<feature type="transmembrane region" description="Helical" evidence="8">
    <location>
        <begin position="53"/>
        <end position="74"/>
    </location>
</feature>
<gene>
    <name evidence="10" type="ORF">CMV_001146</name>
</gene>
<comment type="caution">
    <text evidence="10">The sequence shown here is derived from an EMBL/GenBank/DDBJ whole genome shotgun (WGS) entry which is preliminary data.</text>
</comment>
<dbReference type="Pfam" id="PF00664">
    <property type="entry name" value="ABC_membrane"/>
    <property type="match status" value="1"/>
</dbReference>
<keyword evidence="2" id="KW-0813">Transport</keyword>
<evidence type="ECO:0000256" key="1">
    <source>
        <dbReference type="ARBA" id="ARBA00004141"/>
    </source>
</evidence>
<comment type="subcellular location">
    <subcellularLocation>
        <location evidence="1">Membrane</location>
        <topology evidence="1">Multi-pass membrane protein</topology>
    </subcellularLocation>
</comment>
<dbReference type="PANTHER" id="PTHR43394">
    <property type="entry name" value="ATP-DEPENDENT PERMEASE MDL1, MITOCHONDRIAL"/>
    <property type="match status" value="1"/>
</dbReference>